<accession>A0AAD5YRW3</accession>
<keyword evidence="2" id="KW-0812">Transmembrane</keyword>
<keyword evidence="2" id="KW-1133">Transmembrane helix</keyword>
<proteinExistence type="predicted"/>
<keyword evidence="2" id="KW-0472">Membrane</keyword>
<evidence type="ECO:0000256" key="1">
    <source>
        <dbReference type="SAM" id="MobiDB-lite"/>
    </source>
</evidence>
<protein>
    <submittedName>
        <fullName evidence="3">Uncharacterized protein</fullName>
    </submittedName>
</protein>
<comment type="caution">
    <text evidence="3">The sequence shown here is derived from an EMBL/GenBank/DDBJ whole genome shotgun (WGS) entry which is preliminary data.</text>
</comment>
<evidence type="ECO:0000313" key="4">
    <source>
        <dbReference type="Proteomes" id="UP001213000"/>
    </source>
</evidence>
<feature type="region of interest" description="Disordered" evidence="1">
    <location>
        <begin position="73"/>
        <end position="156"/>
    </location>
</feature>
<dbReference type="AlphaFoldDB" id="A0AAD5YRW3"/>
<evidence type="ECO:0000256" key="2">
    <source>
        <dbReference type="SAM" id="Phobius"/>
    </source>
</evidence>
<dbReference type="Proteomes" id="UP001213000">
    <property type="component" value="Unassembled WGS sequence"/>
</dbReference>
<evidence type="ECO:0000313" key="3">
    <source>
        <dbReference type="EMBL" id="KAJ3561069.1"/>
    </source>
</evidence>
<feature type="transmembrane region" description="Helical" evidence="2">
    <location>
        <begin position="216"/>
        <end position="237"/>
    </location>
</feature>
<feature type="compositionally biased region" description="Basic residues" evidence="1">
    <location>
        <begin position="98"/>
        <end position="109"/>
    </location>
</feature>
<name>A0AAD5YRW3_9AGAR</name>
<keyword evidence="4" id="KW-1185">Reference proteome</keyword>
<sequence>MEATFDNKTNLISCNVRSCVDSSVLYNISTTHNLWGRTVTLLKDANPTLGANSPIVGAIYWRERLFEVNGHRKSISDIKRKPPGFVAANVQPQPKSRSGGKHRRSHSRSRAKDESKKKRERSRDARTTHDKEKKPNSRSKPANRRKNEPEPKDQIIAVPTPGCTSCLGFTRRSSIFFSQIGLGDWWRSVTCSTRYWRWSADRTEYELSYHHEQWKVCLYLLSFSIITSVISFVFVHIF</sequence>
<reference evidence="3" key="1">
    <citation type="submission" date="2022-07" db="EMBL/GenBank/DDBJ databases">
        <title>Genome Sequence of Leucocoprinus birnbaumii.</title>
        <authorList>
            <person name="Buettner E."/>
        </authorList>
    </citation>
    <scope>NUCLEOTIDE SEQUENCE</scope>
    <source>
        <strain evidence="3">VT141</strain>
    </source>
</reference>
<gene>
    <name evidence="3" type="ORF">NP233_g10425</name>
</gene>
<feature type="compositionally biased region" description="Basic and acidic residues" evidence="1">
    <location>
        <begin position="110"/>
        <end position="135"/>
    </location>
</feature>
<dbReference type="EMBL" id="JANIEX010001061">
    <property type="protein sequence ID" value="KAJ3561069.1"/>
    <property type="molecule type" value="Genomic_DNA"/>
</dbReference>
<organism evidence="3 4">
    <name type="scientific">Leucocoprinus birnbaumii</name>
    <dbReference type="NCBI Taxonomy" id="56174"/>
    <lineage>
        <taxon>Eukaryota</taxon>
        <taxon>Fungi</taxon>
        <taxon>Dikarya</taxon>
        <taxon>Basidiomycota</taxon>
        <taxon>Agaricomycotina</taxon>
        <taxon>Agaricomycetes</taxon>
        <taxon>Agaricomycetidae</taxon>
        <taxon>Agaricales</taxon>
        <taxon>Agaricineae</taxon>
        <taxon>Agaricaceae</taxon>
        <taxon>Leucocoprinus</taxon>
    </lineage>
</organism>